<feature type="domain" description="RNA polymerase sigma-70 region 2" evidence="5">
    <location>
        <begin position="14"/>
        <end position="73"/>
    </location>
</feature>
<dbReference type="NCBIfam" id="TIGR02937">
    <property type="entry name" value="sigma70-ECF"/>
    <property type="match status" value="1"/>
</dbReference>
<dbReference type="Pfam" id="PF04542">
    <property type="entry name" value="Sigma70_r2"/>
    <property type="match status" value="1"/>
</dbReference>
<dbReference type="EMBL" id="JBEPLW010000003">
    <property type="protein sequence ID" value="MET3575072.1"/>
    <property type="molecule type" value="Genomic_DNA"/>
</dbReference>
<dbReference type="InterPro" id="IPR014284">
    <property type="entry name" value="RNA_pol_sigma-70_dom"/>
</dbReference>
<keyword evidence="3" id="KW-0238">DNA-binding</keyword>
<proteinExistence type="predicted"/>
<keyword evidence="4" id="KW-0804">Transcription</keyword>
<organism evidence="6 7">
    <name type="scientific">Bhargavaea ullalensis</name>
    <dbReference type="NCBI Taxonomy" id="1265685"/>
    <lineage>
        <taxon>Bacteria</taxon>
        <taxon>Bacillati</taxon>
        <taxon>Bacillota</taxon>
        <taxon>Bacilli</taxon>
        <taxon>Bacillales</taxon>
        <taxon>Caryophanaceae</taxon>
        <taxon>Bhargavaea</taxon>
    </lineage>
</organism>
<sequence length="170" mass="19609">MKTEETLLQYEPMISSMLRLLHIRRDHENFRQAARLALWTALGKYDPSRGHFAPFAHRTIRGAMLDELKKESRYGESFTAVEGETLERLAGWADAPGAEHGDPRMDALRLAVSGLDEAERLFLHRLFELRLSQAEIARLEGISVSGVKKRRERLLRKLRNRMTGCEDHWA</sequence>
<gene>
    <name evidence="6" type="ORF">ABID49_000956</name>
</gene>
<name>A0ABV2G9Z7_9BACL</name>
<keyword evidence="1" id="KW-0805">Transcription regulation</keyword>
<dbReference type="Proteomes" id="UP001549099">
    <property type="component" value="Unassembled WGS sequence"/>
</dbReference>
<evidence type="ECO:0000256" key="1">
    <source>
        <dbReference type="ARBA" id="ARBA00023015"/>
    </source>
</evidence>
<dbReference type="InterPro" id="IPR013325">
    <property type="entry name" value="RNA_pol_sigma_r2"/>
</dbReference>
<evidence type="ECO:0000313" key="7">
    <source>
        <dbReference type="Proteomes" id="UP001549099"/>
    </source>
</evidence>
<dbReference type="Gene3D" id="1.10.10.10">
    <property type="entry name" value="Winged helix-like DNA-binding domain superfamily/Winged helix DNA-binding domain"/>
    <property type="match status" value="1"/>
</dbReference>
<evidence type="ECO:0000256" key="3">
    <source>
        <dbReference type="ARBA" id="ARBA00023125"/>
    </source>
</evidence>
<dbReference type="RefSeq" id="WP_354195864.1">
    <property type="nucleotide sequence ID" value="NZ_JBEPLW010000003.1"/>
</dbReference>
<keyword evidence="2" id="KW-0731">Sigma factor</keyword>
<evidence type="ECO:0000256" key="4">
    <source>
        <dbReference type="ARBA" id="ARBA00023163"/>
    </source>
</evidence>
<dbReference type="Gene3D" id="1.10.1740.10">
    <property type="match status" value="1"/>
</dbReference>
<reference evidence="6 7" key="1">
    <citation type="submission" date="2024-06" db="EMBL/GenBank/DDBJ databases">
        <title>Genomic Encyclopedia of Type Strains, Phase IV (KMG-IV): sequencing the most valuable type-strain genomes for metagenomic binning, comparative biology and taxonomic classification.</title>
        <authorList>
            <person name="Goeker M."/>
        </authorList>
    </citation>
    <scope>NUCLEOTIDE SEQUENCE [LARGE SCALE GENOMIC DNA]</scope>
    <source>
        <strain evidence="6 7">DSM 26128</strain>
    </source>
</reference>
<dbReference type="InterPro" id="IPR007627">
    <property type="entry name" value="RNA_pol_sigma70_r2"/>
</dbReference>
<dbReference type="SUPFAM" id="SSF88946">
    <property type="entry name" value="Sigma2 domain of RNA polymerase sigma factors"/>
    <property type="match status" value="1"/>
</dbReference>
<evidence type="ECO:0000256" key="2">
    <source>
        <dbReference type="ARBA" id="ARBA00023082"/>
    </source>
</evidence>
<dbReference type="SUPFAM" id="SSF88659">
    <property type="entry name" value="Sigma3 and sigma4 domains of RNA polymerase sigma factors"/>
    <property type="match status" value="1"/>
</dbReference>
<accession>A0ABV2G9Z7</accession>
<evidence type="ECO:0000313" key="6">
    <source>
        <dbReference type="EMBL" id="MET3575072.1"/>
    </source>
</evidence>
<keyword evidence="7" id="KW-1185">Reference proteome</keyword>
<protein>
    <submittedName>
        <fullName evidence="6">RNA polymerase sigma factor (Sigma-70 family)</fullName>
    </submittedName>
</protein>
<evidence type="ECO:0000259" key="5">
    <source>
        <dbReference type="Pfam" id="PF04542"/>
    </source>
</evidence>
<dbReference type="InterPro" id="IPR013324">
    <property type="entry name" value="RNA_pol_sigma_r3/r4-like"/>
</dbReference>
<comment type="caution">
    <text evidence="6">The sequence shown here is derived from an EMBL/GenBank/DDBJ whole genome shotgun (WGS) entry which is preliminary data.</text>
</comment>
<dbReference type="PANTHER" id="PTHR30385">
    <property type="entry name" value="SIGMA FACTOR F FLAGELLAR"/>
    <property type="match status" value="1"/>
</dbReference>
<dbReference type="InterPro" id="IPR036388">
    <property type="entry name" value="WH-like_DNA-bd_sf"/>
</dbReference>